<dbReference type="EMBL" id="JAKROA010000018">
    <property type="protein sequence ID" value="KAL5103446.1"/>
    <property type="molecule type" value="Genomic_DNA"/>
</dbReference>
<keyword evidence="2" id="KW-1185">Reference proteome</keyword>
<gene>
    <name evidence="1" type="ORF">TcWFU_009727</name>
</gene>
<dbReference type="Proteomes" id="UP001651158">
    <property type="component" value="Unassembled WGS sequence"/>
</dbReference>
<evidence type="ECO:0000313" key="2">
    <source>
        <dbReference type="Proteomes" id="UP001651158"/>
    </source>
</evidence>
<organism evidence="1 2">
    <name type="scientific">Taenia crassiceps</name>
    <dbReference type="NCBI Taxonomy" id="6207"/>
    <lineage>
        <taxon>Eukaryota</taxon>
        <taxon>Metazoa</taxon>
        <taxon>Spiralia</taxon>
        <taxon>Lophotrochozoa</taxon>
        <taxon>Platyhelminthes</taxon>
        <taxon>Cestoda</taxon>
        <taxon>Eucestoda</taxon>
        <taxon>Cyclophyllidea</taxon>
        <taxon>Taeniidae</taxon>
        <taxon>Taenia</taxon>
    </lineage>
</organism>
<protein>
    <submittedName>
        <fullName evidence="1">Uncharacterized protein</fullName>
    </submittedName>
</protein>
<proteinExistence type="predicted"/>
<comment type="caution">
    <text evidence="1">The sequence shown here is derived from an EMBL/GenBank/DDBJ whole genome shotgun (WGS) entry which is preliminary data.</text>
</comment>
<evidence type="ECO:0000313" key="1">
    <source>
        <dbReference type="EMBL" id="KAL5103446.1"/>
    </source>
</evidence>
<accession>A0ABR4Q191</accession>
<reference evidence="1 2" key="1">
    <citation type="journal article" date="2022" name="Front. Cell. Infect. Microbiol.">
        <title>The Genomes of Two Strains of Taenia crassiceps the Animal Model for the Study of Human Cysticercosis.</title>
        <authorList>
            <person name="Bobes R.J."/>
            <person name="Estrada K."/>
            <person name="Rios-Valencia D.G."/>
            <person name="Calderon-Gallegos A."/>
            <person name="de la Torre P."/>
            <person name="Carrero J.C."/>
            <person name="Sanchez-Flores A."/>
            <person name="Laclette J.P."/>
        </authorList>
    </citation>
    <scope>NUCLEOTIDE SEQUENCE [LARGE SCALE GENOMIC DNA]</scope>
    <source>
        <strain evidence="1">WFUcys</strain>
    </source>
</reference>
<name>A0ABR4Q191_9CEST</name>
<sequence length="238" mass="26137">MVLFALTVGSVAGSFTLVDRSTGEIICYDVVAHWLLGRERKLTAHVRGGEMRSILYNLALHGSLAEALSDIGALTGVWNPTKAAFTPPSNPFPYQQPRVTFLLLGGFLNVLRRGSWSFQADKFTAEAFVFRPSYTIYSSLCVSLEIVRSVLRPQVRHVKSSAVMGFTSSLGNRVSVASEAQSPMLSILPDMTDLVLTPPFVISQFPLPLPNVDGGPIAWISEWYLCIWALLKDISRSC</sequence>